<keyword evidence="2" id="KW-1185">Reference proteome</keyword>
<comment type="caution">
    <text evidence="1">The sequence shown here is derived from an EMBL/GenBank/DDBJ whole genome shotgun (WGS) entry which is preliminary data.</text>
</comment>
<gene>
    <name evidence="1" type="ORF">CEXT_744641</name>
</gene>
<dbReference type="EMBL" id="BPLR01007863">
    <property type="protein sequence ID" value="GIY20273.1"/>
    <property type="molecule type" value="Genomic_DNA"/>
</dbReference>
<organism evidence="1 2">
    <name type="scientific">Caerostris extrusa</name>
    <name type="common">Bark spider</name>
    <name type="synonym">Caerostris bankana</name>
    <dbReference type="NCBI Taxonomy" id="172846"/>
    <lineage>
        <taxon>Eukaryota</taxon>
        <taxon>Metazoa</taxon>
        <taxon>Ecdysozoa</taxon>
        <taxon>Arthropoda</taxon>
        <taxon>Chelicerata</taxon>
        <taxon>Arachnida</taxon>
        <taxon>Araneae</taxon>
        <taxon>Araneomorphae</taxon>
        <taxon>Entelegynae</taxon>
        <taxon>Araneoidea</taxon>
        <taxon>Araneidae</taxon>
        <taxon>Caerostris</taxon>
    </lineage>
</organism>
<dbReference type="AlphaFoldDB" id="A0AAV4RDA7"/>
<accession>A0AAV4RDA7</accession>
<evidence type="ECO:0000313" key="2">
    <source>
        <dbReference type="Proteomes" id="UP001054945"/>
    </source>
</evidence>
<sequence length="110" mass="12557">MAVQTSNVCEDVFCHGQHQLDVRGRTPPPQQNNSVCFQARCSFQALLPDWMGSSLYLRLHLGIPDVPGAAHPLLERLREVKLRLDSHWPHGHCPFGEWRVHGEYHSNSDH</sequence>
<name>A0AAV4RDA7_CAEEX</name>
<protein>
    <submittedName>
        <fullName evidence="1">Uncharacterized protein</fullName>
    </submittedName>
</protein>
<dbReference type="Proteomes" id="UP001054945">
    <property type="component" value="Unassembled WGS sequence"/>
</dbReference>
<proteinExistence type="predicted"/>
<reference evidence="1 2" key="1">
    <citation type="submission" date="2021-06" db="EMBL/GenBank/DDBJ databases">
        <title>Caerostris extrusa draft genome.</title>
        <authorList>
            <person name="Kono N."/>
            <person name="Arakawa K."/>
        </authorList>
    </citation>
    <scope>NUCLEOTIDE SEQUENCE [LARGE SCALE GENOMIC DNA]</scope>
</reference>
<evidence type="ECO:0000313" key="1">
    <source>
        <dbReference type="EMBL" id="GIY20273.1"/>
    </source>
</evidence>